<dbReference type="Pfam" id="PF11306">
    <property type="entry name" value="DUF3108"/>
    <property type="match status" value="1"/>
</dbReference>
<dbReference type="AlphaFoldDB" id="A0AA37RVR6"/>
<feature type="chain" id="PRO_5041415118" description="DUF3108 domain-containing protein" evidence="1">
    <location>
        <begin position="19"/>
        <end position="244"/>
    </location>
</feature>
<organism evidence="2 3">
    <name type="scientific">Paraferrimonas sedimenticola</name>
    <dbReference type="NCBI Taxonomy" id="375674"/>
    <lineage>
        <taxon>Bacteria</taxon>
        <taxon>Pseudomonadati</taxon>
        <taxon>Pseudomonadota</taxon>
        <taxon>Gammaproteobacteria</taxon>
        <taxon>Alteromonadales</taxon>
        <taxon>Ferrimonadaceae</taxon>
        <taxon>Paraferrimonas</taxon>
    </lineage>
</organism>
<feature type="signal peptide" evidence="1">
    <location>
        <begin position="1"/>
        <end position="18"/>
    </location>
</feature>
<accession>A0AA37RVR6</accession>
<dbReference type="Proteomes" id="UP001161422">
    <property type="component" value="Unassembled WGS sequence"/>
</dbReference>
<protein>
    <recommendedName>
        <fullName evidence="4">DUF3108 domain-containing protein</fullName>
    </recommendedName>
</protein>
<keyword evidence="1" id="KW-0732">Signal</keyword>
<proteinExistence type="predicted"/>
<dbReference type="InterPro" id="IPR021457">
    <property type="entry name" value="DUF3108"/>
</dbReference>
<comment type="caution">
    <text evidence="2">The sequence shown here is derived from an EMBL/GenBank/DDBJ whole genome shotgun (WGS) entry which is preliminary data.</text>
</comment>
<reference evidence="2" key="1">
    <citation type="journal article" date="2014" name="Int. J. Syst. Evol. Microbiol.">
        <title>Complete genome sequence of Corynebacterium casei LMG S-19264T (=DSM 44701T), isolated from a smear-ripened cheese.</title>
        <authorList>
            <consortium name="US DOE Joint Genome Institute (JGI-PGF)"/>
            <person name="Walter F."/>
            <person name="Albersmeier A."/>
            <person name="Kalinowski J."/>
            <person name="Ruckert C."/>
        </authorList>
    </citation>
    <scope>NUCLEOTIDE SEQUENCE</scope>
    <source>
        <strain evidence="2">NBRC 101628</strain>
    </source>
</reference>
<evidence type="ECO:0000313" key="3">
    <source>
        <dbReference type="Proteomes" id="UP001161422"/>
    </source>
</evidence>
<keyword evidence="3" id="KW-1185">Reference proteome</keyword>
<evidence type="ECO:0000256" key="1">
    <source>
        <dbReference type="SAM" id="SignalP"/>
    </source>
</evidence>
<gene>
    <name evidence="2" type="ORF">GCM10007895_14920</name>
</gene>
<evidence type="ECO:0000313" key="2">
    <source>
        <dbReference type="EMBL" id="GLP96186.1"/>
    </source>
</evidence>
<dbReference type="EMBL" id="BSNC01000004">
    <property type="protein sequence ID" value="GLP96186.1"/>
    <property type="molecule type" value="Genomic_DNA"/>
</dbReference>
<sequence length="244" mass="28387">MKSWWIPAIALAALPALAQPLTPHEAEYKVYYGNIELGGARYQLNQVDPTHFQYRFDSSLSLLVLSDKRQITSEFELEGDQLYPIRFMHDRKGTGSDFTEQTAYLKDRGVIHSRYKGERAKIDYDKRLFDPLMVQLQLRMDLHNAEEIGEYYYEMVKDNEVDDYGFRSAGTETITVNDKQYDTVKLVVIRDSDKRETFIWFAPELDFMPVQLAHFEKGSKQLNIRLHSYHPYETSKPATAQAAP</sequence>
<name>A0AA37RVR6_9GAMM</name>
<evidence type="ECO:0008006" key="4">
    <source>
        <dbReference type="Google" id="ProtNLM"/>
    </source>
</evidence>
<reference evidence="2" key="2">
    <citation type="submission" date="2023-01" db="EMBL/GenBank/DDBJ databases">
        <title>Draft genome sequence of Paraferrimonas sedimenticola strain NBRC 101628.</title>
        <authorList>
            <person name="Sun Q."/>
            <person name="Mori K."/>
        </authorList>
    </citation>
    <scope>NUCLEOTIDE SEQUENCE</scope>
    <source>
        <strain evidence="2">NBRC 101628</strain>
    </source>
</reference>
<dbReference type="RefSeq" id="WP_095505371.1">
    <property type="nucleotide sequence ID" value="NZ_BSNC01000004.1"/>
</dbReference>